<feature type="transmembrane region" description="Helical" evidence="7">
    <location>
        <begin position="254"/>
        <end position="278"/>
    </location>
</feature>
<sequence>MVDVAGIFLGAVGPTVAIAAVGYVLATFRDVDPQPLNTVVVYVLAPALVFHSLAGSTLAASTLQWLTLAIVAFTLAMWLVAEVGGRVVGEREPILSALVLVAMFTNSGNLGIPVSDFAFGEVGRQTAVVFLSVQSVLMYTVGVYAASRSGGSAGLVGVRRVFRLPLVYAVVAALAARALGVVPPAASTSMETLRLVGDASIPVMLLVLGIQIARTDTGAAVSRTWPATVLKLGVAPLVGLAVALAVPFGDVTVARVFVLEAAMPAAVTPVILVGEFAAGARSDGVSVPEYVSTCVLVTTLLGIPVLTGLIALLRSGVVL</sequence>
<evidence type="ECO:0000256" key="7">
    <source>
        <dbReference type="SAM" id="Phobius"/>
    </source>
</evidence>
<evidence type="ECO:0000256" key="4">
    <source>
        <dbReference type="ARBA" id="ARBA00022692"/>
    </source>
</evidence>
<feature type="transmembrane region" description="Helical" evidence="7">
    <location>
        <begin position="63"/>
        <end position="81"/>
    </location>
</feature>
<keyword evidence="5 7" id="KW-1133">Transmembrane helix</keyword>
<keyword evidence="4 7" id="KW-0812">Transmembrane</keyword>
<gene>
    <name evidence="8" type="ORF">HHUB_3102</name>
</gene>
<keyword evidence="3" id="KW-1003">Cell membrane</keyword>
<dbReference type="Pfam" id="PF03547">
    <property type="entry name" value="Mem_trans"/>
    <property type="match status" value="1"/>
</dbReference>
<dbReference type="RefSeq" id="WP_059057483.1">
    <property type="nucleotide sequence ID" value="NZ_CEML01000001.1"/>
</dbReference>
<dbReference type="EMBL" id="LN831302">
    <property type="protein sequence ID" value="CQH59990.1"/>
    <property type="molecule type" value="Genomic_DNA"/>
</dbReference>
<comment type="subcellular location">
    <subcellularLocation>
        <location evidence="1">Membrane</location>
        <topology evidence="1">Multi-pass membrane protein</topology>
    </subcellularLocation>
</comment>
<evidence type="ECO:0000256" key="6">
    <source>
        <dbReference type="ARBA" id="ARBA00023136"/>
    </source>
</evidence>
<evidence type="ECO:0000256" key="2">
    <source>
        <dbReference type="ARBA" id="ARBA00022448"/>
    </source>
</evidence>
<feature type="transmembrane region" description="Helical" evidence="7">
    <location>
        <begin position="225"/>
        <end position="248"/>
    </location>
</feature>
<evidence type="ECO:0000256" key="1">
    <source>
        <dbReference type="ARBA" id="ARBA00004141"/>
    </source>
</evidence>
<dbReference type="GO" id="GO:0055085">
    <property type="term" value="P:transmembrane transport"/>
    <property type="evidence" value="ECO:0007669"/>
    <property type="project" value="InterPro"/>
</dbReference>
<dbReference type="OrthoDB" id="147743at2157"/>
<dbReference type="PANTHER" id="PTHR36838">
    <property type="entry name" value="AUXIN EFFLUX CARRIER FAMILY PROTEIN"/>
    <property type="match status" value="1"/>
</dbReference>
<protein>
    <submittedName>
        <fullName evidence="8">Auxin permease family transport protein</fullName>
    </submittedName>
</protein>
<proteinExistence type="predicted"/>
<feature type="transmembrane region" description="Helical" evidence="7">
    <location>
        <begin position="290"/>
        <end position="313"/>
    </location>
</feature>
<keyword evidence="9" id="KW-1185">Reference proteome</keyword>
<organism evidence="8 9">
    <name type="scientific">Halobacterium hubeiense</name>
    <dbReference type="NCBI Taxonomy" id="1407499"/>
    <lineage>
        <taxon>Archaea</taxon>
        <taxon>Methanobacteriati</taxon>
        <taxon>Methanobacteriota</taxon>
        <taxon>Stenosarchaea group</taxon>
        <taxon>Halobacteria</taxon>
        <taxon>Halobacteriales</taxon>
        <taxon>Halobacteriaceae</taxon>
        <taxon>Halobacterium</taxon>
    </lineage>
</organism>
<feature type="transmembrane region" description="Helical" evidence="7">
    <location>
        <begin position="166"/>
        <end position="186"/>
    </location>
</feature>
<dbReference type="InterPro" id="IPR004776">
    <property type="entry name" value="Mem_transp_PIN-like"/>
</dbReference>
<dbReference type="GO" id="GO:0016020">
    <property type="term" value="C:membrane"/>
    <property type="evidence" value="ECO:0007669"/>
    <property type="project" value="UniProtKB-SubCell"/>
</dbReference>
<evidence type="ECO:0000313" key="8">
    <source>
        <dbReference type="EMBL" id="CQH59990.1"/>
    </source>
</evidence>
<evidence type="ECO:0000256" key="5">
    <source>
        <dbReference type="ARBA" id="ARBA00022989"/>
    </source>
</evidence>
<dbReference type="PANTHER" id="PTHR36838:SF1">
    <property type="entry name" value="SLR1864 PROTEIN"/>
    <property type="match status" value="1"/>
</dbReference>
<reference evidence="9" key="1">
    <citation type="journal article" date="2016" name="Environ. Microbiol.">
        <title>The complete genome of a viable archaeum isolated from 123-million-year-old rock salt.</title>
        <authorList>
            <person name="Jaakkola S.T."/>
            <person name="Pfeiffer F."/>
            <person name="Ravantti J.J."/>
            <person name="Guo Q."/>
            <person name="Liu Y."/>
            <person name="Chen X."/>
            <person name="Ma H."/>
            <person name="Yang C."/>
            <person name="Oksanen H.M."/>
            <person name="Bamford D.H."/>
        </authorList>
    </citation>
    <scope>NUCLEOTIDE SEQUENCE</scope>
    <source>
        <strain evidence="9">JI20-1</strain>
    </source>
</reference>
<feature type="transmembrane region" description="Helical" evidence="7">
    <location>
        <begin position="93"/>
        <end position="114"/>
    </location>
</feature>
<accession>A0A0U5HW14</accession>
<dbReference type="Proteomes" id="UP000066737">
    <property type="component" value="Chromosome I"/>
</dbReference>
<name>A0A0U5HW14_9EURY</name>
<dbReference type="GeneID" id="26659724"/>
<keyword evidence="2" id="KW-0813">Transport</keyword>
<keyword evidence="6 7" id="KW-0472">Membrane</keyword>
<dbReference type="STRING" id="1407499.HHUB_3102"/>
<dbReference type="KEGG" id="hhb:Hhub_3102"/>
<dbReference type="AlphaFoldDB" id="A0A0U5HW14"/>
<evidence type="ECO:0000313" key="9">
    <source>
        <dbReference type="Proteomes" id="UP000066737"/>
    </source>
</evidence>
<feature type="transmembrane region" description="Helical" evidence="7">
    <location>
        <begin position="38"/>
        <end position="57"/>
    </location>
</feature>
<feature type="transmembrane region" description="Helical" evidence="7">
    <location>
        <begin position="192"/>
        <end position="213"/>
    </location>
</feature>
<evidence type="ECO:0000256" key="3">
    <source>
        <dbReference type="ARBA" id="ARBA00022475"/>
    </source>
</evidence>
<feature type="transmembrane region" description="Helical" evidence="7">
    <location>
        <begin position="126"/>
        <end position="146"/>
    </location>
</feature>
<feature type="transmembrane region" description="Helical" evidence="7">
    <location>
        <begin position="6"/>
        <end position="26"/>
    </location>
</feature>